<reference evidence="1" key="1">
    <citation type="submission" date="2017-06" db="EMBL/GenBank/DDBJ databases">
        <title>Novel phages from South African skin metaviromes.</title>
        <authorList>
            <person name="van Zyl L.J."/>
            <person name="Abrahams Y."/>
            <person name="Stander E.A."/>
            <person name="Kirby B.M."/>
            <person name="Clavaud C."/>
            <person name="Farcet C."/>
            <person name="Breton L."/>
            <person name="Trindade M.I."/>
        </authorList>
    </citation>
    <scope>NUCLEOTIDE SEQUENCE</scope>
</reference>
<sequence>MDKEINFDYEVTLKMRVKRSSIVKNIEKEEGKEDDYWRERIDNDVFSEVIEDPKMEIEDVEVERI</sequence>
<evidence type="ECO:0000313" key="1">
    <source>
        <dbReference type="EMBL" id="ASN69305.1"/>
    </source>
</evidence>
<proteinExistence type="predicted"/>
<dbReference type="EMBL" id="MF417888">
    <property type="protein sequence ID" value="ASN69305.1"/>
    <property type="molecule type" value="Genomic_DNA"/>
</dbReference>
<name>A0A2H4J2I0_9CAUD</name>
<protein>
    <submittedName>
        <fullName evidence="1">Uncharacterized protein</fullName>
    </submittedName>
</protein>
<accession>A0A2H4J2I0</accession>
<organism evidence="1">
    <name type="scientific">uncultured Caudovirales phage</name>
    <dbReference type="NCBI Taxonomy" id="2100421"/>
    <lineage>
        <taxon>Viruses</taxon>
        <taxon>Duplodnaviria</taxon>
        <taxon>Heunggongvirae</taxon>
        <taxon>Uroviricota</taxon>
        <taxon>Caudoviricetes</taxon>
        <taxon>Peduoviridae</taxon>
        <taxon>Maltschvirus</taxon>
        <taxon>Maltschvirus maltsch</taxon>
    </lineage>
</organism>
<gene>
    <name evidence="1" type="ORF">9S3_53</name>
</gene>